<keyword evidence="4" id="KW-0677">Repeat</keyword>
<feature type="compositionally biased region" description="Acidic residues" evidence="7">
    <location>
        <begin position="398"/>
        <end position="421"/>
    </location>
</feature>
<dbReference type="EMBL" id="HBIC01015385">
    <property type="protein sequence ID" value="CAE0278959.1"/>
    <property type="molecule type" value="Transcribed_RNA"/>
</dbReference>
<keyword evidence="8" id="KW-0472">Membrane</keyword>
<dbReference type="AlphaFoldDB" id="A0A7S3M2D3"/>
<evidence type="ECO:0000313" key="9">
    <source>
        <dbReference type="EMBL" id="CAE0278959.1"/>
    </source>
</evidence>
<reference evidence="9" key="1">
    <citation type="submission" date="2021-01" db="EMBL/GenBank/DDBJ databases">
        <authorList>
            <person name="Corre E."/>
            <person name="Pelletier E."/>
            <person name="Niang G."/>
            <person name="Scheremetjew M."/>
            <person name="Finn R."/>
            <person name="Kale V."/>
            <person name="Holt S."/>
            <person name="Cochrane G."/>
            <person name="Meng A."/>
            <person name="Brown T."/>
            <person name="Cohen L."/>
        </authorList>
    </citation>
    <scope>NUCLEOTIDE SEQUENCE</scope>
    <source>
        <strain evidence="9">CCAP 955/1</strain>
    </source>
</reference>
<feature type="transmembrane region" description="Helical" evidence="8">
    <location>
        <begin position="256"/>
        <end position="276"/>
    </location>
</feature>
<feature type="compositionally biased region" description="Polar residues" evidence="7">
    <location>
        <begin position="175"/>
        <end position="191"/>
    </location>
</feature>
<proteinExistence type="inferred from homology"/>
<evidence type="ECO:0000256" key="4">
    <source>
        <dbReference type="ARBA" id="ARBA00022737"/>
    </source>
</evidence>
<dbReference type="PANTHER" id="PTHR44826:SF3">
    <property type="entry name" value="SPORE COAT PROTEIN SP85"/>
    <property type="match status" value="1"/>
</dbReference>
<sequence>MATGQILKQVQIYSPAANLSCTDIISTRLHLTMSCTVTRDNRRSQALLHTMDQELTLSQLPSGFGRYENHTFTAEQVAFYRTMLPLTVESIQRSSIDYAFFAAEGNTQRPSPAPTFHPSLQPSGHPSSQPSSNPTAAPSVSPQPTSQPSSSRPTNTYKPTVKPTQRPSAAPTRAPSRSPTMRPTAKPTTGPTVAPSAAPSVHRTLVPVAASTRCPSTKPTRSPTLRSSAIPTDGPSIAPTAEVSTVQSKAPNNNRAYLIVGYVVAGLAGLWLLYILRRWCQYKLEGVQSDANRKVYAESMDAKPKPRFPICSYIISFFCTVEAVEIGFIPVVATDTLYSGVGANIDGPDLEANKPARGPNKSKELNKTTAKQEASKSDSESDVDVMLSEESSYHSCDYEYEDASSLSAEEEEVELDYDGEDGGGGGADSRDKEDEDYSGEELSVEKVSEGEGSEGQGFDGDQEGEEVAYYDEVSAGEQSSGGSAVVHSLSSGGDRRSTSDMESLHSDMDGDV</sequence>
<comment type="function">
    <text evidence="6">Essential sporozoite protein. In the mosquito vector, required for sporozoite development in the oocyst, migration through the vector hemolymph and entry into the vector salivary glands. In the vertebrate host, required for sporozoite migration through the host dermis and infection of host hepatocytes. Binds to highly sulfated heparan sulfate proteoglycans (HSPGs) on the surface of host hepatocytes.</text>
</comment>
<gene>
    <name evidence="9" type="ORF">SELO1098_LOCUS7792</name>
</gene>
<evidence type="ECO:0000256" key="6">
    <source>
        <dbReference type="ARBA" id="ARBA00045806"/>
    </source>
</evidence>
<evidence type="ECO:0000256" key="8">
    <source>
        <dbReference type="SAM" id="Phobius"/>
    </source>
</evidence>
<keyword evidence="8" id="KW-1133">Transmembrane helix</keyword>
<evidence type="ECO:0000256" key="3">
    <source>
        <dbReference type="ARBA" id="ARBA00022522"/>
    </source>
</evidence>
<comment type="similarity">
    <text evidence="1">Belongs to the plasmodium circumsporozoite protein family.</text>
</comment>
<organism evidence="9">
    <name type="scientific">Spumella elongata</name>
    <dbReference type="NCBI Taxonomy" id="89044"/>
    <lineage>
        <taxon>Eukaryota</taxon>
        <taxon>Sar</taxon>
        <taxon>Stramenopiles</taxon>
        <taxon>Ochrophyta</taxon>
        <taxon>Chrysophyceae</taxon>
        <taxon>Chromulinales</taxon>
        <taxon>Chromulinaceae</taxon>
        <taxon>Spumella</taxon>
    </lineage>
</organism>
<dbReference type="InterPro" id="IPR051860">
    <property type="entry name" value="Plasmodium_CSP_Invasion"/>
</dbReference>
<evidence type="ECO:0000256" key="7">
    <source>
        <dbReference type="SAM" id="MobiDB-lite"/>
    </source>
</evidence>
<evidence type="ECO:0000256" key="5">
    <source>
        <dbReference type="ARBA" id="ARBA00033726"/>
    </source>
</evidence>
<name>A0A7S3M2D3_9STRA</name>
<comment type="function">
    <text evidence="5">In the vertebrate host, binds to highly sulfated heparan sulfate proteoglycans (HSPGs) on the surface of host hepatocytes and is required for sporozoite invasion of the host hepatocytes.</text>
</comment>
<feature type="compositionally biased region" description="Acidic residues" evidence="7">
    <location>
        <begin position="460"/>
        <end position="469"/>
    </location>
</feature>
<accession>A0A7S3M2D3</accession>
<protein>
    <recommendedName>
        <fullName evidence="2">Circumsporozoite protein</fullName>
    </recommendedName>
</protein>
<feature type="region of interest" description="Disordered" evidence="7">
    <location>
        <begin position="107"/>
        <end position="241"/>
    </location>
</feature>
<feature type="region of interest" description="Disordered" evidence="7">
    <location>
        <begin position="349"/>
        <end position="512"/>
    </location>
</feature>
<feature type="compositionally biased region" description="Polar residues" evidence="7">
    <location>
        <begin position="213"/>
        <end position="230"/>
    </location>
</feature>
<feature type="compositionally biased region" description="Low complexity" evidence="7">
    <location>
        <begin position="117"/>
        <end position="153"/>
    </location>
</feature>
<feature type="compositionally biased region" description="Polar residues" evidence="7">
    <location>
        <begin position="154"/>
        <end position="167"/>
    </location>
</feature>
<keyword evidence="3" id="KW-0748">Sporozoite</keyword>
<keyword evidence="8" id="KW-0812">Transmembrane</keyword>
<dbReference type="PANTHER" id="PTHR44826">
    <property type="entry name" value="SPORE COAT PROTEIN SP85"/>
    <property type="match status" value="1"/>
</dbReference>
<feature type="compositionally biased region" description="Basic and acidic residues" evidence="7">
    <location>
        <begin position="493"/>
        <end position="512"/>
    </location>
</feature>
<evidence type="ECO:0000256" key="2">
    <source>
        <dbReference type="ARBA" id="ARBA00021911"/>
    </source>
</evidence>
<evidence type="ECO:0000256" key="1">
    <source>
        <dbReference type="ARBA" id="ARBA00006241"/>
    </source>
</evidence>